<proteinExistence type="predicted"/>
<name>A0A842I2J8_9SPHN</name>
<reference evidence="2 3" key="1">
    <citation type="submission" date="2020-08" db="EMBL/GenBank/DDBJ databases">
        <title>Draft genome sequence of Parasphingopyxis sp. GrpM-11.</title>
        <authorList>
            <person name="Oh J."/>
            <person name="Roh D.-H."/>
        </authorList>
    </citation>
    <scope>NUCLEOTIDE SEQUENCE [LARGE SCALE GENOMIC DNA]</scope>
    <source>
        <strain evidence="2 3">GrpM-11</strain>
    </source>
</reference>
<evidence type="ECO:0000313" key="3">
    <source>
        <dbReference type="Proteomes" id="UP000564378"/>
    </source>
</evidence>
<dbReference type="EMBL" id="JACJVJ010000002">
    <property type="protein sequence ID" value="MBC2778500.1"/>
    <property type="molecule type" value="Genomic_DNA"/>
</dbReference>
<dbReference type="Proteomes" id="UP000564378">
    <property type="component" value="Unassembled WGS sequence"/>
</dbReference>
<accession>A0A842I2J8</accession>
<dbReference type="SUPFAM" id="SSF56524">
    <property type="entry name" value="Oxidoreductase molybdopterin-binding domain"/>
    <property type="match status" value="1"/>
</dbReference>
<dbReference type="InterPro" id="IPR036374">
    <property type="entry name" value="OxRdtase_Mopterin-bd_sf"/>
</dbReference>
<dbReference type="AlphaFoldDB" id="A0A842I2J8"/>
<gene>
    <name evidence="2" type="ORF">H6P80_12815</name>
</gene>
<organism evidence="2 3">
    <name type="scientific">Parasphingopyxis marina</name>
    <dbReference type="NCBI Taxonomy" id="2761622"/>
    <lineage>
        <taxon>Bacteria</taxon>
        <taxon>Pseudomonadati</taxon>
        <taxon>Pseudomonadota</taxon>
        <taxon>Alphaproteobacteria</taxon>
        <taxon>Sphingomonadales</taxon>
        <taxon>Sphingomonadaceae</taxon>
        <taxon>Parasphingopyxis</taxon>
    </lineage>
</organism>
<sequence length="254" mass="28081">MSKLITTRRKLIAGLGSSVLLAGCDSWSRSPGFQDVLASAEGLTRRAQRTITNREALAREFSAADLSPNFRANGSRTADSDAYRAMLANNFADFRLRVDGLVSRPLSLSLAELRAMPRRTQITRHDCVEGWSAIGQWTGVPLSRLLDLAGLRDSANYIVFHCADTYGSQGRPYYESIDLIDAFHPQTILAYDMNGQQLPERHGAPLRARVERQLGYKHAKYVTRLEAVASLDGIHGGKGGYWEDNGAYAWYAGI</sequence>
<dbReference type="PANTHER" id="PTHR43032:SF2">
    <property type="entry name" value="BLL0505 PROTEIN"/>
    <property type="match status" value="1"/>
</dbReference>
<dbReference type="PANTHER" id="PTHR43032">
    <property type="entry name" value="PROTEIN-METHIONINE-SULFOXIDE REDUCTASE"/>
    <property type="match status" value="1"/>
</dbReference>
<comment type="caution">
    <text evidence="2">The sequence shown here is derived from an EMBL/GenBank/DDBJ whole genome shotgun (WGS) entry which is preliminary data.</text>
</comment>
<keyword evidence="3" id="KW-1185">Reference proteome</keyword>
<dbReference type="Gene3D" id="3.90.420.10">
    <property type="entry name" value="Oxidoreductase, molybdopterin-binding domain"/>
    <property type="match status" value="1"/>
</dbReference>
<feature type="domain" description="Oxidoreductase molybdopterin-binding" evidence="1">
    <location>
        <begin position="91"/>
        <end position="228"/>
    </location>
</feature>
<evidence type="ECO:0000259" key="1">
    <source>
        <dbReference type="Pfam" id="PF00174"/>
    </source>
</evidence>
<protein>
    <submittedName>
        <fullName evidence="2">Molybdopterin-dependent oxidoreductase</fullName>
    </submittedName>
</protein>
<dbReference type="InterPro" id="IPR000572">
    <property type="entry name" value="OxRdtase_Mopterin-bd_dom"/>
</dbReference>
<dbReference type="PROSITE" id="PS51257">
    <property type="entry name" value="PROKAR_LIPOPROTEIN"/>
    <property type="match status" value="1"/>
</dbReference>
<evidence type="ECO:0000313" key="2">
    <source>
        <dbReference type="EMBL" id="MBC2778500.1"/>
    </source>
</evidence>
<dbReference type="Pfam" id="PF00174">
    <property type="entry name" value="Oxidored_molyb"/>
    <property type="match status" value="1"/>
</dbReference>
<dbReference type="CDD" id="cd02108">
    <property type="entry name" value="bact_SO_family_Moco"/>
    <property type="match status" value="1"/>
</dbReference>